<dbReference type="PANTHER" id="PTHR38690">
    <property type="entry name" value="PROTEASE-RELATED"/>
    <property type="match status" value="1"/>
</dbReference>
<name>A0A3D8M7C9_9ALTE</name>
<organism evidence="3 4">
    <name type="scientific">Alteromonas aestuariivivens</name>
    <dbReference type="NCBI Taxonomy" id="1938339"/>
    <lineage>
        <taxon>Bacteria</taxon>
        <taxon>Pseudomonadati</taxon>
        <taxon>Pseudomonadota</taxon>
        <taxon>Gammaproteobacteria</taxon>
        <taxon>Alteromonadales</taxon>
        <taxon>Alteromonadaceae</taxon>
        <taxon>Alteromonas/Salinimonas group</taxon>
        <taxon>Alteromonas</taxon>
    </lineage>
</organism>
<evidence type="ECO:0000313" key="3">
    <source>
        <dbReference type="EMBL" id="RDV25560.1"/>
    </source>
</evidence>
<gene>
    <name evidence="3" type="ORF">DXV75_09720</name>
</gene>
<protein>
    <submittedName>
        <fullName evidence="3">TIGR02099 family protein</fullName>
    </submittedName>
</protein>
<evidence type="ECO:0000256" key="1">
    <source>
        <dbReference type="SAM" id="MobiDB-lite"/>
    </source>
</evidence>
<sequence length="1281" mass="140801">MTKAFNVAAYLVKKLWLLFAILLVLFAVMLSVMRYALPHLDQKKYLLEDYVNQRYGVHLGIGSVRADWKNNGPSIVLDGVTLEQDASSPVELQIERIYIEVDFWKSVARRMVSSDRFDLEGVVLDIDTDRMKGGGDSSYPVVDALKSLFLEQLQSFSLQQGEVRLSSSGKKQVLELETLSWSNRGRSHQGQGALRVKELANNSASFVIDLTGNKDNLAGVFYAKAEELDISPWVSGLINTSRPLTSSRANFETWIELESGSVSAWFANFQDSSLEWGGEHSPAVLTGIKGGSIQALPSESGWNFRVDQLIFGTNDQSIVTDLVGRRSSDGAIVINTVKPIPVNPLLVLLPIMTDDASDDDARGLNPRGQLATLQFRWKGGQPSVAAKLIDLSWQQQGLMPGVDSLDMDFYWHGNQGTIALRADEARLTIDNLLPQNSQIDKLRGKVFVYQQQGDWVIQANQLRVESPLVSLKQAFRFQQADRALSLYTEIEDLAVADVHKLLPAPLMGQKTSDYLTRAFVGPGRIEGVRLLWQGTGADFPFHDNTGVFQAYANVTDSSFLFSPDWPALTEFDVQLKFENDNLTMFSPGGKLMGVEVTDMTAAIPGLKGSSVLTIEAMGQGRGEQVADLMMNSGIRNSLGKVLKEEVRVSGDLEARLKLEIPLNGKPVVASGTAELAGNQVDITRVDIHLDRATGKVDFINDIISTRGFTANLLEQPVALQLNGSKQGQSYEVAVGLSGDWDVTPLVRQYKPTYERYLSGNSAWQAEVKVSLLEQGFEYQADIRSQLNGLYSTLPSPLAKAQGQPIALVVSGKGNQQASTIVASLGDTIRFDGVLPHREMQFSRAHLAFGESDFVGRGMGFSISADLNVVNVGDWYQAIDLLLVGINKDTKGLFSSPERIFIDTDNLVFAGQTLSDVSVTAKQLNQNWSLNINSQQARATVNLYDQWLQRGIEIEADFVRFDEWNSNASDDVHDWNADRLPPLYFHCGQCSVYGKNLGEVTLDVARSEQGMEIRQFKAKSQHGELSASGQWRFGESLNSTRIAGVLSSNDVGMMLQSYGVNAGIKDSGAQLDFDLAWPLSPMDFALQDLAGTVTWELSDGYLSEVSDKGSRIFSLFSLNSLVRKLSLDFRDVFAKGFFYDKMSGTLQISDGRAYTDDSEIDGAAGEIVIDGYTDLVAQQLNYDVTFTPNVTGNLPFLVYFLATPQTALAALAIDQVLTSAKVISNVNYRVTGTINDPTFEEVGRDSKDIALPARAQPEPTAPDSQPLTQPDLEPLHMEIING</sequence>
<dbReference type="PANTHER" id="PTHR38690:SF1">
    <property type="entry name" value="PROTEASE"/>
    <property type="match status" value="1"/>
</dbReference>
<feature type="domain" description="YhdP central" evidence="2">
    <location>
        <begin position="11"/>
        <end position="1237"/>
    </location>
</feature>
<dbReference type="EMBL" id="QRHA01000006">
    <property type="protein sequence ID" value="RDV25560.1"/>
    <property type="molecule type" value="Genomic_DNA"/>
</dbReference>
<reference evidence="4" key="1">
    <citation type="submission" date="2018-08" db="EMBL/GenBank/DDBJ databases">
        <authorList>
            <person name="Zhang J."/>
            <person name="Du Z.-J."/>
        </authorList>
    </citation>
    <scope>NUCLEOTIDE SEQUENCE [LARGE SCALE GENOMIC DNA]</scope>
    <source>
        <strain evidence="4">KCTC 52655</strain>
    </source>
</reference>
<comment type="caution">
    <text evidence="3">The sequence shown here is derived from an EMBL/GenBank/DDBJ whole genome shotgun (WGS) entry which is preliminary data.</text>
</comment>
<evidence type="ECO:0000313" key="4">
    <source>
        <dbReference type="Proteomes" id="UP000256561"/>
    </source>
</evidence>
<proteinExistence type="predicted"/>
<accession>A0A3D8M7C9</accession>
<dbReference type="Pfam" id="PF13116">
    <property type="entry name" value="YhdP"/>
    <property type="match status" value="1"/>
</dbReference>
<keyword evidence="4" id="KW-1185">Reference proteome</keyword>
<dbReference type="InterPro" id="IPR011836">
    <property type="entry name" value="YhdP"/>
</dbReference>
<dbReference type="InterPro" id="IPR025263">
    <property type="entry name" value="YhdP_central"/>
</dbReference>
<dbReference type="OrthoDB" id="9762238at2"/>
<dbReference type="NCBIfam" id="TIGR02099">
    <property type="entry name" value="YhdP family protein"/>
    <property type="match status" value="1"/>
</dbReference>
<dbReference type="Proteomes" id="UP000256561">
    <property type="component" value="Unassembled WGS sequence"/>
</dbReference>
<feature type="region of interest" description="Disordered" evidence="1">
    <location>
        <begin position="1242"/>
        <end position="1273"/>
    </location>
</feature>
<evidence type="ECO:0000259" key="2">
    <source>
        <dbReference type="Pfam" id="PF13116"/>
    </source>
</evidence>
<dbReference type="RefSeq" id="WP_115593213.1">
    <property type="nucleotide sequence ID" value="NZ_QRHA01000006.1"/>
</dbReference>